<comment type="caution">
    <text evidence="1">The sequence shown here is derived from an EMBL/GenBank/DDBJ whole genome shotgun (WGS) entry which is preliminary data.</text>
</comment>
<keyword evidence="2" id="KW-1185">Reference proteome</keyword>
<dbReference type="InterPro" id="IPR036397">
    <property type="entry name" value="RNaseH_sf"/>
</dbReference>
<accession>A0A8X6F8I4</accession>
<name>A0A8X6F8I4_TRICU</name>
<organism evidence="1 2">
    <name type="scientific">Trichonephila clavata</name>
    <name type="common">Joro spider</name>
    <name type="synonym">Nephila clavata</name>
    <dbReference type="NCBI Taxonomy" id="2740835"/>
    <lineage>
        <taxon>Eukaryota</taxon>
        <taxon>Metazoa</taxon>
        <taxon>Ecdysozoa</taxon>
        <taxon>Arthropoda</taxon>
        <taxon>Chelicerata</taxon>
        <taxon>Arachnida</taxon>
        <taxon>Araneae</taxon>
        <taxon>Araneomorphae</taxon>
        <taxon>Entelegynae</taxon>
        <taxon>Araneoidea</taxon>
        <taxon>Nephilidae</taxon>
        <taxon>Trichonephila</taxon>
    </lineage>
</organism>
<dbReference type="PANTHER" id="PTHR46060">
    <property type="entry name" value="MARINER MOS1 TRANSPOSASE-LIKE PROTEIN"/>
    <property type="match status" value="1"/>
</dbReference>
<evidence type="ECO:0000313" key="2">
    <source>
        <dbReference type="Proteomes" id="UP000887116"/>
    </source>
</evidence>
<dbReference type="AlphaFoldDB" id="A0A8X6F8I4"/>
<proteinExistence type="predicted"/>
<dbReference type="GO" id="GO:0003676">
    <property type="term" value="F:nucleic acid binding"/>
    <property type="evidence" value="ECO:0007669"/>
    <property type="project" value="InterPro"/>
</dbReference>
<dbReference type="Proteomes" id="UP000887116">
    <property type="component" value="Unassembled WGS sequence"/>
</dbReference>
<dbReference type="PANTHER" id="PTHR46060:SF1">
    <property type="entry name" value="MARINER MOS1 TRANSPOSASE-LIKE PROTEIN"/>
    <property type="match status" value="1"/>
</dbReference>
<dbReference type="EMBL" id="BMAO01011398">
    <property type="protein sequence ID" value="GFQ73297.1"/>
    <property type="molecule type" value="Genomic_DNA"/>
</dbReference>
<dbReference type="OrthoDB" id="6433921at2759"/>
<protein>
    <submittedName>
        <fullName evidence="1">Mariner Mos1 transposase</fullName>
    </submittedName>
</protein>
<sequence length="85" mass="10044">MINLNHALIERRLEWARRHGKVILLNDNTPSSTAKPVKDTLKSLRWDIFPHPPYSSDLAPSDYFLFASMRPMFAKQQFRRSWKMA</sequence>
<dbReference type="InterPro" id="IPR052709">
    <property type="entry name" value="Transposase-MT_Hybrid"/>
</dbReference>
<reference evidence="1" key="1">
    <citation type="submission" date="2020-07" db="EMBL/GenBank/DDBJ databases">
        <title>Multicomponent nature underlies the extraordinary mechanical properties of spider dragline silk.</title>
        <authorList>
            <person name="Kono N."/>
            <person name="Nakamura H."/>
            <person name="Mori M."/>
            <person name="Yoshida Y."/>
            <person name="Ohtoshi R."/>
            <person name="Malay A.D."/>
            <person name="Moran D.A.P."/>
            <person name="Tomita M."/>
            <person name="Numata K."/>
            <person name="Arakawa K."/>
        </authorList>
    </citation>
    <scope>NUCLEOTIDE SEQUENCE</scope>
</reference>
<evidence type="ECO:0000313" key="1">
    <source>
        <dbReference type="EMBL" id="GFQ73297.1"/>
    </source>
</evidence>
<dbReference type="Gene3D" id="3.30.420.10">
    <property type="entry name" value="Ribonuclease H-like superfamily/Ribonuclease H"/>
    <property type="match status" value="1"/>
</dbReference>
<gene>
    <name evidence="1" type="primary">g.131382</name>
    <name evidence="1" type="ORF">TNCT_494131</name>
</gene>